<evidence type="ECO:0000256" key="1">
    <source>
        <dbReference type="ARBA" id="ARBA00004651"/>
    </source>
</evidence>
<evidence type="ECO:0000256" key="4">
    <source>
        <dbReference type="ARBA" id="ARBA00022989"/>
    </source>
</evidence>
<evidence type="ECO:0000259" key="7">
    <source>
        <dbReference type="Pfam" id="PF00482"/>
    </source>
</evidence>
<evidence type="ECO:0000256" key="5">
    <source>
        <dbReference type="ARBA" id="ARBA00023136"/>
    </source>
</evidence>
<name>A0A017HTM1_9RHOB</name>
<feature type="domain" description="Type II secretion system protein GspF" evidence="7">
    <location>
        <begin position="185"/>
        <end position="313"/>
    </location>
</feature>
<evidence type="ECO:0000313" key="8">
    <source>
        <dbReference type="EMBL" id="EYD77857.1"/>
    </source>
</evidence>
<comment type="subcellular location">
    <subcellularLocation>
        <location evidence="1">Cell membrane</location>
        <topology evidence="1">Multi-pass membrane protein</topology>
    </subcellularLocation>
</comment>
<accession>A0A017HTM1</accession>
<evidence type="ECO:0000313" key="9">
    <source>
        <dbReference type="Proteomes" id="UP000019666"/>
    </source>
</evidence>
<comment type="caution">
    <text evidence="8">The sequence shown here is derived from an EMBL/GenBank/DDBJ whole genome shotgun (WGS) entry which is preliminary data.</text>
</comment>
<keyword evidence="5 6" id="KW-0472">Membrane</keyword>
<dbReference type="Proteomes" id="UP000019666">
    <property type="component" value="Unassembled WGS sequence"/>
</dbReference>
<feature type="transmembrane region" description="Helical" evidence="6">
    <location>
        <begin position="20"/>
        <end position="41"/>
    </location>
</feature>
<protein>
    <submittedName>
        <fullName evidence="8">Type II/IV secretion system protein TadC, associated with Flp pilus assembly</fullName>
    </submittedName>
</protein>
<evidence type="ECO:0000256" key="3">
    <source>
        <dbReference type="ARBA" id="ARBA00022692"/>
    </source>
</evidence>
<dbReference type="EMBL" id="AOSK01000021">
    <property type="protein sequence ID" value="EYD77857.1"/>
    <property type="molecule type" value="Genomic_DNA"/>
</dbReference>
<feature type="transmembrane region" description="Helical" evidence="6">
    <location>
        <begin position="298"/>
        <end position="318"/>
    </location>
</feature>
<dbReference type="STRING" id="442562.Rumeso_00584"/>
<evidence type="ECO:0000256" key="6">
    <source>
        <dbReference type="SAM" id="Phobius"/>
    </source>
</evidence>
<keyword evidence="2" id="KW-1003">Cell membrane</keyword>
<feature type="transmembrane region" description="Helical" evidence="6">
    <location>
        <begin position="145"/>
        <end position="166"/>
    </location>
</feature>
<sequence length="340" mass="37380">MSYVAALNDRLVGLLGPFGPLIAVGMLGVVLILISLPAMLARRKDPLDRLRERETKAATVEDKASRLRRADGNDKLEKYSNFLEPQDAQEYSAVRLKLLRAGYQSKNAVRVFHFAQFALGLGLLVLGVLYTVYKSTMTDAEMSTTSMAMQVLGPGLVGYMLPKYWVTRRVQSRTEAITNAFPDSLDMMLVCVEAGQSLDQSIVRVAKEFRSGFPDLADEFEMVSFELKAGKDKVQVLRDFSERCGVTDIASFVTVLVQSQQFGTSIADALRVYAFEMRDKRVMRAEEKANTLPTKMTLATMLLTVPPLLLILIGPSVFNIATVLGGGMAGVQDGSTDGQQ</sequence>
<reference evidence="8 9" key="1">
    <citation type="submission" date="2013-02" db="EMBL/GenBank/DDBJ databases">
        <authorList>
            <person name="Fiebig A."/>
            <person name="Goeker M."/>
            <person name="Klenk H.-P.P."/>
        </authorList>
    </citation>
    <scope>NUCLEOTIDE SEQUENCE [LARGE SCALE GENOMIC DNA]</scope>
    <source>
        <strain evidence="8 9">DSM 19309</strain>
    </source>
</reference>
<keyword evidence="9" id="KW-1185">Reference proteome</keyword>
<dbReference type="AlphaFoldDB" id="A0A017HTM1"/>
<dbReference type="RefSeq" id="WP_037281227.1">
    <property type="nucleotide sequence ID" value="NZ_KK088582.1"/>
</dbReference>
<proteinExistence type="predicted"/>
<feature type="transmembrane region" description="Helical" evidence="6">
    <location>
        <begin position="111"/>
        <end position="133"/>
    </location>
</feature>
<dbReference type="PANTHER" id="PTHR35007:SF2">
    <property type="entry name" value="PILUS ASSEMBLE PROTEIN"/>
    <property type="match status" value="1"/>
</dbReference>
<dbReference type="HOGENOM" id="CLU_056917_0_1_5"/>
<dbReference type="OrthoDB" id="9810662at2"/>
<organism evidence="8 9">
    <name type="scientific">Rubellimicrobium mesophilum DSM 19309</name>
    <dbReference type="NCBI Taxonomy" id="442562"/>
    <lineage>
        <taxon>Bacteria</taxon>
        <taxon>Pseudomonadati</taxon>
        <taxon>Pseudomonadota</taxon>
        <taxon>Alphaproteobacteria</taxon>
        <taxon>Rhodobacterales</taxon>
        <taxon>Roseobacteraceae</taxon>
        <taxon>Rubellimicrobium</taxon>
    </lineage>
</organism>
<evidence type="ECO:0000256" key="2">
    <source>
        <dbReference type="ARBA" id="ARBA00022475"/>
    </source>
</evidence>
<gene>
    <name evidence="8" type="ORF">Rumeso_00584</name>
</gene>
<dbReference type="Pfam" id="PF00482">
    <property type="entry name" value="T2SSF"/>
    <property type="match status" value="1"/>
</dbReference>
<keyword evidence="4 6" id="KW-1133">Transmembrane helix</keyword>
<dbReference type="PANTHER" id="PTHR35007">
    <property type="entry name" value="INTEGRAL MEMBRANE PROTEIN-RELATED"/>
    <property type="match status" value="1"/>
</dbReference>
<dbReference type="InterPro" id="IPR018076">
    <property type="entry name" value="T2SS_GspF_dom"/>
</dbReference>
<dbReference type="GO" id="GO:0005886">
    <property type="term" value="C:plasma membrane"/>
    <property type="evidence" value="ECO:0007669"/>
    <property type="project" value="UniProtKB-SubCell"/>
</dbReference>
<dbReference type="PATRIC" id="fig|442562.3.peg.583"/>
<keyword evidence="3 6" id="KW-0812">Transmembrane</keyword>